<name>A0A6A6QQ46_9PEZI</name>
<reference evidence="1" key="1">
    <citation type="journal article" date="2020" name="Stud. Mycol.">
        <title>101 Dothideomycetes genomes: a test case for predicting lifestyles and emergence of pathogens.</title>
        <authorList>
            <person name="Haridas S."/>
            <person name="Albert R."/>
            <person name="Binder M."/>
            <person name="Bloem J."/>
            <person name="Labutti K."/>
            <person name="Salamov A."/>
            <person name="Andreopoulos B."/>
            <person name="Baker S."/>
            <person name="Barry K."/>
            <person name="Bills G."/>
            <person name="Bluhm B."/>
            <person name="Cannon C."/>
            <person name="Castanera R."/>
            <person name="Culley D."/>
            <person name="Daum C."/>
            <person name="Ezra D."/>
            <person name="Gonzalez J."/>
            <person name="Henrissat B."/>
            <person name="Kuo A."/>
            <person name="Liang C."/>
            <person name="Lipzen A."/>
            <person name="Lutzoni F."/>
            <person name="Magnuson J."/>
            <person name="Mondo S."/>
            <person name="Nolan M."/>
            <person name="Ohm R."/>
            <person name="Pangilinan J."/>
            <person name="Park H.-J."/>
            <person name="Ramirez L."/>
            <person name="Alfaro M."/>
            <person name="Sun H."/>
            <person name="Tritt A."/>
            <person name="Yoshinaga Y."/>
            <person name="Zwiers L.-H."/>
            <person name="Turgeon B."/>
            <person name="Goodwin S."/>
            <person name="Spatafora J."/>
            <person name="Crous P."/>
            <person name="Grigoriev I."/>
        </authorList>
    </citation>
    <scope>NUCLEOTIDE SEQUENCE</scope>
    <source>
        <strain evidence="1">CBS 269.34</strain>
    </source>
</reference>
<sequence>MIGADEAPLKHPGYPNMATSSSISPTGLVGLPLELRTMIARQLEQVNSAADNPNITTGYELCKWSRLTQSSRNDILSYRAAARDLRDASWISFGRLVGELCFRLIEPDLQDLEEISNLKELAPWIQAITFGTAGFADNKFVWRPNNDEEPPYDELNNYDDSFDDLPGLTDDYPELLKYMHRTRNEPALLRLEKYRDCYKKQETFSESGLAVKQLEKILHVFPNLQNLRVTPKDYIGIKHYHDSSHPEGFMCHRCTLVSTSEKPHTEGYICHRCTLPTSGMHLRGWLTADERLLFAEDWEKYVAVEGHNHLFEYKPEIEKRKQQFTVYNSNRSKEVLPIIFTAWARSDKSLADFRVAEFHGASPPTALLLSQHLSEKLTNLHTLRLNMFTGPQFDADTGALSAILKTTPSLRDLQVDLVMNELEEDLSVFEIQSYELSTGKVLMNTINTGMTLSRLHVSGSWFEARELASLLQFHSQSLQFVVLEIVTICGGTWESLLRCITTSTYPKLQYLGLSNVFEQQEDLPRGEPLDVTDIDEAIFKGATFCFEANATLYKTDEEFVRFGRDVDDVSGL</sequence>
<accession>A0A6A6QQ46</accession>
<gene>
    <name evidence="1" type="ORF">BU16DRAFT_619417</name>
</gene>
<dbReference type="Proteomes" id="UP000799750">
    <property type="component" value="Unassembled WGS sequence"/>
</dbReference>
<dbReference type="InterPro" id="IPR032675">
    <property type="entry name" value="LRR_dom_sf"/>
</dbReference>
<dbReference type="OrthoDB" id="10615720at2759"/>
<proteinExistence type="predicted"/>
<dbReference type="EMBL" id="MU004191">
    <property type="protein sequence ID" value="KAF2494272.1"/>
    <property type="molecule type" value="Genomic_DNA"/>
</dbReference>
<evidence type="ECO:0000313" key="1">
    <source>
        <dbReference type="EMBL" id="KAF2494272.1"/>
    </source>
</evidence>
<protein>
    <submittedName>
        <fullName evidence="1">Uncharacterized protein</fullName>
    </submittedName>
</protein>
<dbReference type="AlphaFoldDB" id="A0A6A6QQ46"/>
<dbReference type="Gene3D" id="3.80.10.10">
    <property type="entry name" value="Ribonuclease Inhibitor"/>
    <property type="match status" value="1"/>
</dbReference>
<evidence type="ECO:0000313" key="2">
    <source>
        <dbReference type="Proteomes" id="UP000799750"/>
    </source>
</evidence>
<keyword evidence="2" id="KW-1185">Reference proteome</keyword>
<organism evidence="1 2">
    <name type="scientific">Lophium mytilinum</name>
    <dbReference type="NCBI Taxonomy" id="390894"/>
    <lineage>
        <taxon>Eukaryota</taxon>
        <taxon>Fungi</taxon>
        <taxon>Dikarya</taxon>
        <taxon>Ascomycota</taxon>
        <taxon>Pezizomycotina</taxon>
        <taxon>Dothideomycetes</taxon>
        <taxon>Pleosporomycetidae</taxon>
        <taxon>Mytilinidiales</taxon>
        <taxon>Mytilinidiaceae</taxon>
        <taxon>Lophium</taxon>
    </lineage>
</organism>